<evidence type="ECO:0008006" key="3">
    <source>
        <dbReference type="Google" id="ProtNLM"/>
    </source>
</evidence>
<sequence>MVCTKTLYNYVELGILNIKNTDLPQRLKRLQKSTRIRINKRKLGKSISQRPKHIEHRKEFGHWEIDTV</sequence>
<gene>
    <name evidence="1" type="ORF">HMPREF0631_1715</name>
</gene>
<accession>D3MRN4</accession>
<protein>
    <recommendedName>
        <fullName evidence="3">Transposase IS30-like HTH domain-containing protein</fullName>
    </recommendedName>
</protein>
<proteinExistence type="predicted"/>
<name>D3MRN4_9FIRM</name>
<organism evidence="1 2">
    <name type="scientific">Peptostreptococcus anaerobius 653-L</name>
    <dbReference type="NCBI Taxonomy" id="596329"/>
    <lineage>
        <taxon>Bacteria</taxon>
        <taxon>Bacillati</taxon>
        <taxon>Bacillota</taxon>
        <taxon>Clostridia</taxon>
        <taxon>Peptostreptococcales</taxon>
        <taxon>Peptostreptococcaceae</taxon>
        <taxon>Peptostreptococcus</taxon>
    </lineage>
</organism>
<evidence type="ECO:0000313" key="1">
    <source>
        <dbReference type="EMBL" id="EFD05208.1"/>
    </source>
</evidence>
<dbReference type="eggNOG" id="COG2826">
    <property type="taxonomic scope" value="Bacteria"/>
</dbReference>
<evidence type="ECO:0000313" key="2">
    <source>
        <dbReference type="Proteomes" id="UP000004206"/>
    </source>
</evidence>
<feature type="non-terminal residue" evidence="1">
    <location>
        <position position="68"/>
    </location>
</feature>
<keyword evidence="2" id="KW-1185">Reference proteome</keyword>
<comment type="caution">
    <text evidence="1">The sequence shown here is derived from an EMBL/GenBank/DDBJ whole genome shotgun (WGS) entry which is preliminary data.</text>
</comment>
<dbReference type="EMBL" id="ADJN01000039">
    <property type="protein sequence ID" value="EFD05208.1"/>
    <property type="molecule type" value="Genomic_DNA"/>
</dbReference>
<dbReference type="Proteomes" id="UP000004206">
    <property type="component" value="Unassembled WGS sequence"/>
</dbReference>
<dbReference type="AlphaFoldDB" id="D3MRN4"/>
<reference evidence="1 2" key="1">
    <citation type="submission" date="2010-01" db="EMBL/GenBank/DDBJ databases">
        <authorList>
            <person name="Dodson R."/>
            <person name="Madupu R."/>
            <person name="Durkin A.S."/>
            <person name="Torralba M."/>
            <person name="Methe B."/>
            <person name="Sutton G.G."/>
            <person name="Strausberg R.L."/>
            <person name="Nelson K.E."/>
        </authorList>
    </citation>
    <scope>NUCLEOTIDE SEQUENCE [LARGE SCALE GENOMIC DNA]</scope>
    <source>
        <strain evidence="1 2">653-L</strain>
    </source>
</reference>